<dbReference type="SMART" id="SM00342">
    <property type="entry name" value="HTH_ARAC"/>
    <property type="match status" value="1"/>
</dbReference>
<dbReference type="GO" id="GO:0003700">
    <property type="term" value="F:DNA-binding transcription factor activity"/>
    <property type="evidence" value="ECO:0007669"/>
    <property type="project" value="InterPro"/>
</dbReference>
<keyword evidence="6" id="KW-1185">Reference proteome</keyword>
<dbReference type="GO" id="GO:0000976">
    <property type="term" value="F:transcription cis-regulatory region binding"/>
    <property type="evidence" value="ECO:0007669"/>
    <property type="project" value="TreeGrafter"/>
</dbReference>
<keyword evidence="2" id="KW-0238">DNA-binding</keyword>
<sequence>MTKQRIAASYAQLLYEFLARRGIDGEALLGPLPRSNDGLLPLPLWQDLLRRADEHLGEAAIGLRIGEGIGPRHFGVVGYAALACATLGDALQRLERFHGLVYDLNPATLSVSGAQLLLEWGTEHSRPGQRVDETGVAALVHLARQLCGQPLAPTEVRFVNPAPQDVTPYTEFFGCPVRFDCSHTRLALPLEYLQLSLRQADPALLALLDAQAEGFLRQRADNSLTSTCQQALIPLLREGHTSLAALAGRLHRSPRSLQRHLQADGSSFQQLLDDTRRQLAEGYLRDPHLPLGEIAALLGFSEQSAFSRAFRNWHGSSPLAWRQAALAD</sequence>
<dbReference type="InterPro" id="IPR009057">
    <property type="entry name" value="Homeodomain-like_sf"/>
</dbReference>
<reference evidence="5 6" key="1">
    <citation type="submission" date="2018-09" db="EMBL/GenBank/DDBJ databases">
        <authorList>
            <person name="Zhu H."/>
        </authorList>
    </citation>
    <scope>NUCLEOTIDE SEQUENCE [LARGE SCALE GENOMIC DNA]</scope>
    <source>
        <strain evidence="5 6">K1S02-6</strain>
    </source>
</reference>
<organism evidence="5 6">
    <name type="scientific">Pseudomonas cavernicola</name>
    <dbReference type="NCBI Taxonomy" id="2320866"/>
    <lineage>
        <taxon>Bacteria</taxon>
        <taxon>Pseudomonadati</taxon>
        <taxon>Pseudomonadota</taxon>
        <taxon>Gammaproteobacteria</taxon>
        <taxon>Pseudomonadales</taxon>
        <taxon>Pseudomonadaceae</taxon>
        <taxon>Pseudomonas</taxon>
    </lineage>
</organism>
<dbReference type="PANTHER" id="PTHR47894">
    <property type="entry name" value="HTH-TYPE TRANSCRIPTIONAL REGULATOR GADX"/>
    <property type="match status" value="1"/>
</dbReference>
<evidence type="ECO:0000313" key="5">
    <source>
        <dbReference type="EMBL" id="RJG12093.1"/>
    </source>
</evidence>
<dbReference type="GO" id="GO:0005829">
    <property type="term" value="C:cytosol"/>
    <property type="evidence" value="ECO:0007669"/>
    <property type="project" value="TreeGrafter"/>
</dbReference>
<evidence type="ECO:0000256" key="3">
    <source>
        <dbReference type="ARBA" id="ARBA00023163"/>
    </source>
</evidence>
<dbReference type="Pfam" id="PF12833">
    <property type="entry name" value="HTH_18"/>
    <property type="match status" value="1"/>
</dbReference>
<accession>A0A418XHY0</accession>
<name>A0A418XHY0_9PSED</name>
<dbReference type="Gene3D" id="1.10.10.60">
    <property type="entry name" value="Homeodomain-like"/>
    <property type="match status" value="1"/>
</dbReference>
<dbReference type="SUPFAM" id="SSF46689">
    <property type="entry name" value="Homeodomain-like"/>
    <property type="match status" value="1"/>
</dbReference>
<keyword evidence="1" id="KW-0805">Transcription regulation</keyword>
<dbReference type="AlphaFoldDB" id="A0A418XHY0"/>
<dbReference type="PROSITE" id="PS01124">
    <property type="entry name" value="HTH_ARAC_FAMILY_2"/>
    <property type="match status" value="1"/>
</dbReference>
<gene>
    <name evidence="5" type="ORF">D3879_01850</name>
</gene>
<dbReference type="InterPro" id="IPR018060">
    <property type="entry name" value="HTH_AraC"/>
</dbReference>
<protein>
    <submittedName>
        <fullName evidence="5">AraC family transcriptional regulator</fullName>
    </submittedName>
</protein>
<dbReference type="InterPro" id="IPR032687">
    <property type="entry name" value="AraC-type_N"/>
</dbReference>
<comment type="caution">
    <text evidence="5">The sequence shown here is derived from an EMBL/GenBank/DDBJ whole genome shotgun (WGS) entry which is preliminary data.</text>
</comment>
<evidence type="ECO:0000259" key="4">
    <source>
        <dbReference type="PROSITE" id="PS01124"/>
    </source>
</evidence>
<dbReference type="Pfam" id="PF12625">
    <property type="entry name" value="Arabinose_bd"/>
    <property type="match status" value="1"/>
</dbReference>
<evidence type="ECO:0000256" key="1">
    <source>
        <dbReference type="ARBA" id="ARBA00023015"/>
    </source>
</evidence>
<dbReference type="OrthoDB" id="6506763at2"/>
<proteinExistence type="predicted"/>
<dbReference type="EMBL" id="QYUR01000002">
    <property type="protein sequence ID" value="RJG12093.1"/>
    <property type="molecule type" value="Genomic_DNA"/>
</dbReference>
<keyword evidence="3" id="KW-0804">Transcription</keyword>
<dbReference type="RefSeq" id="WP_119952437.1">
    <property type="nucleotide sequence ID" value="NZ_QYUR01000002.1"/>
</dbReference>
<dbReference type="Proteomes" id="UP000284021">
    <property type="component" value="Unassembled WGS sequence"/>
</dbReference>
<feature type="domain" description="HTH araC/xylS-type" evidence="4">
    <location>
        <begin position="226"/>
        <end position="324"/>
    </location>
</feature>
<dbReference type="PANTHER" id="PTHR47894:SF1">
    <property type="entry name" value="HTH-TYPE TRANSCRIPTIONAL REGULATOR VQSM"/>
    <property type="match status" value="1"/>
</dbReference>
<evidence type="ECO:0000256" key="2">
    <source>
        <dbReference type="ARBA" id="ARBA00023125"/>
    </source>
</evidence>
<evidence type="ECO:0000313" key="6">
    <source>
        <dbReference type="Proteomes" id="UP000284021"/>
    </source>
</evidence>